<evidence type="ECO:0000313" key="1">
    <source>
        <dbReference type="EMBL" id="MTG98649.1"/>
    </source>
</evidence>
<dbReference type="OrthoDB" id="1150854at2"/>
<keyword evidence="2" id="KW-1185">Reference proteome</keyword>
<evidence type="ECO:0000313" key="2">
    <source>
        <dbReference type="Proteomes" id="UP000438760"/>
    </source>
</evidence>
<dbReference type="Pfam" id="PF14135">
    <property type="entry name" value="DUF4302"/>
    <property type="match status" value="1"/>
</dbReference>
<dbReference type="AlphaFoldDB" id="A0A6I3LGJ8"/>
<comment type="caution">
    <text evidence="1">The sequence shown here is derived from an EMBL/GenBank/DDBJ whole genome shotgun (WGS) entry which is preliminary data.</text>
</comment>
<name>A0A6I3LGJ8_9FLAO</name>
<sequence length="435" mass="49372">MKNYIYKSGLALIVLAALTSCQKEEDRVFSETSTERVEQREIELQNHLLTAEHGWKLVYVTDGKRYGGFTYLLDFAGGRHVRMVSDFNEEGLIAETGEYQIKMRGTTSLIFSTRTKIHELSDPINSAYENGKGFNGEFQFGYYGKSEDGNEMYFKTPKQGTEAVFVKATKEDWDRFEEQYNMGFNMSLDTQPIFRVLEVNEGGNVVNYDLNYLPSVRFAKIDKGEMLNNQSSFGVGYTPDGVKLTKGIKVGEDIATDFIFDPNTSSFNYSANGNTASIKYSEAPINWNDSYKVTLKDSNTRLFFDAGDLAGASTNSPLFRKYLDKFKKDSKPGLSQIQIYFKQGAGNYATFAFNGASYRLNFNVQDDNDALKITDKRWTSNNVPADLKEFAEALFEDKLYFRVESFKIKYSNTLVTIMSNKQAIALANYDYNSSF</sequence>
<dbReference type="PROSITE" id="PS51257">
    <property type="entry name" value="PROKAR_LIPOPROTEIN"/>
    <property type="match status" value="1"/>
</dbReference>
<protein>
    <submittedName>
        <fullName evidence="1">DUF4302 domain-containing protein</fullName>
    </submittedName>
</protein>
<gene>
    <name evidence="1" type="ORF">GJV76_11005</name>
</gene>
<reference evidence="1 2" key="1">
    <citation type="submission" date="2019-11" db="EMBL/GenBank/DDBJ databases">
        <title>Genome of Strain BIT-d1.</title>
        <authorList>
            <person name="Yang Y."/>
        </authorList>
    </citation>
    <scope>NUCLEOTIDE SEQUENCE [LARGE SCALE GENOMIC DNA]</scope>
    <source>
        <strain evidence="1 2">BIT-d1</strain>
    </source>
</reference>
<dbReference type="InterPro" id="IPR025396">
    <property type="entry name" value="DUF4302"/>
</dbReference>
<proteinExistence type="predicted"/>
<dbReference type="RefSeq" id="WP_155092670.1">
    <property type="nucleotide sequence ID" value="NZ_CP102754.1"/>
</dbReference>
<dbReference type="Proteomes" id="UP000438760">
    <property type="component" value="Unassembled WGS sequence"/>
</dbReference>
<organism evidence="1 2">
    <name type="scientific">Myroides albus</name>
    <dbReference type="NCBI Taxonomy" id="2562892"/>
    <lineage>
        <taxon>Bacteria</taxon>
        <taxon>Pseudomonadati</taxon>
        <taxon>Bacteroidota</taxon>
        <taxon>Flavobacteriia</taxon>
        <taxon>Flavobacteriales</taxon>
        <taxon>Flavobacteriaceae</taxon>
        <taxon>Myroides</taxon>
    </lineage>
</organism>
<dbReference type="EMBL" id="WMJX01000024">
    <property type="protein sequence ID" value="MTG98649.1"/>
    <property type="molecule type" value="Genomic_DNA"/>
</dbReference>
<accession>A0A6I3LGJ8</accession>